<feature type="region of interest" description="Disordered" evidence="6">
    <location>
        <begin position="1"/>
        <end position="136"/>
    </location>
</feature>
<feature type="domain" description="TAFII28-like protein" evidence="7">
    <location>
        <begin position="140"/>
        <end position="213"/>
    </location>
</feature>
<comment type="caution">
    <text evidence="8">The sequence shown here is derived from an EMBL/GenBank/DDBJ whole genome shotgun (WGS) entry which is preliminary data.</text>
</comment>
<comment type="subcellular location">
    <subcellularLocation>
        <location evidence="1">Nucleus</location>
    </subcellularLocation>
</comment>
<accession>A0ABR1MDC8</accession>
<dbReference type="InterPro" id="IPR006809">
    <property type="entry name" value="TAFII28_dom"/>
</dbReference>
<feature type="compositionally biased region" description="Low complexity" evidence="6">
    <location>
        <begin position="313"/>
        <end position="412"/>
    </location>
</feature>
<evidence type="ECO:0000256" key="1">
    <source>
        <dbReference type="ARBA" id="ARBA00004123"/>
    </source>
</evidence>
<feature type="compositionally biased region" description="Polar residues" evidence="6">
    <location>
        <begin position="33"/>
        <end position="47"/>
    </location>
</feature>
<evidence type="ECO:0000256" key="3">
    <source>
        <dbReference type="ARBA" id="ARBA00023015"/>
    </source>
</evidence>
<evidence type="ECO:0000256" key="6">
    <source>
        <dbReference type="SAM" id="MobiDB-lite"/>
    </source>
</evidence>
<feature type="compositionally biased region" description="Pro residues" evidence="6">
    <location>
        <begin position="239"/>
        <end position="254"/>
    </location>
</feature>
<evidence type="ECO:0000259" key="7">
    <source>
        <dbReference type="Pfam" id="PF04719"/>
    </source>
</evidence>
<feature type="compositionally biased region" description="Low complexity" evidence="6">
    <location>
        <begin position="227"/>
        <end position="238"/>
    </location>
</feature>
<keyword evidence="4" id="KW-0804">Transcription</keyword>
<dbReference type="SUPFAM" id="SSF47113">
    <property type="entry name" value="Histone-fold"/>
    <property type="match status" value="1"/>
</dbReference>
<dbReference type="InterPro" id="IPR045127">
    <property type="entry name" value="TAF11-like"/>
</dbReference>
<feature type="compositionally biased region" description="Basic and acidic residues" evidence="6">
    <location>
        <begin position="421"/>
        <end position="435"/>
    </location>
</feature>
<keyword evidence="5" id="KW-0539">Nucleus</keyword>
<dbReference type="PANTHER" id="PTHR13218:SF8">
    <property type="entry name" value="TRANSCRIPTION INITIATION FACTOR TFIID SUBUNIT 11"/>
    <property type="match status" value="1"/>
</dbReference>
<sequence>MASPPSNYNLSKKRPSLSGSLPANPSKRRKPSTGPSGLRQTSFPPESSEQRAEFSRSPSVDSSFTTHTNTTRRKGKKGKGDDDMRSTTGTSVRGGKAAGSEAADKDAEEEEDDDGGEALDAVMEGQGEADEKQEAEHLRMLIDHLDSDQSDRYAKYRAVKLKKEIVRRITNQTLSQSVPQSVVTTINSYTKVFIGSLIERARTVQEEWQAASEYAPINDPRYAVLKQAQQPTASAQQPSAPPTPHAQAPPPTAPSAPQTPGAFHNPYGYAHLQQPQYNPGPTPHQYSNVRLPGQPNSASSTPPTPGPVSAFIPPQQQQQQPSSPAPPTSSGGVPTPAASQQSNAQKASQESAANASANGTQPTNSTNTSVTTSIDSTVSSSDANPTTTTKDANNPTTTSSSPPSPSSTAAAAFPKIPPDTPLRERLNEWDRGPLTPDHLREALRRYKRDREGGAMGFLGLSLEGRERTAGRMGGRRLFR</sequence>
<feature type="compositionally biased region" description="Polar residues" evidence="6">
    <location>
        <begin position="56"/>
        <end position="69"/>
    </location>
</feature>
<feature type="compositionally biased region" description="Polar residues" evidence="6">
    <location>
        <begin position="273"/>
        <end position="301"/>
    </location>
</feature>
<feature type="region of interest" description="Disordered" evidence="6">
    <location>
        <begin position="227"/>
        <end position="435"/>
    </location>
</feature>
<evidence type="ECO:0000313" key="9">
    <source>
        <dbReference type="Proteomes" id="UP001365128"/>
    </source>
</evidence>
<evidence type="ECO:0000256" key="4">
    <source>
        <dbReference type="ARBA" id="ARBA00023163"/>
    </source>
</evidence>
<comment type="similarity">
    <text evidence="2">Belongs to the TAF11 family.</text>
</comment>
<reference evidence="8 9" key="1">
    <citation type="submission" date="2024-04" db="EMBL/GenBank/DDBJ databases">
        <title>Phyllosticta paracitricarpa is synonymous to the EU quarantine fungus P. citricarpa based on phylogenomic analyses.</title>
        <authorList>
            <consortium name="Lawrence Berkeley National Laboratory"/>
            <person name="Van Ingen-Buijs V.A."/>
            <person name="Van Westerhoven A.C."/>
            <person name="Haridas S."/>
            <person name="Skiadas P."/>
            <person name="Martin F."/>
            <person name="Groenewald J.Z."/>
            <person name="Crous P.W."/>
            <person name="Seidl M.F."/>
        </authorList>
    </citation>
    <scope>NUCLEOTIDE SEQUENCE [LARGE SCALE GENOMIC DNA]</scope>
    <source>
        <strain evidence="8 9">CBS 122670</strain>
    </source>
</reference>
<evidence type="ECO:0000313" key="8">
    <source>
        <dbReference type="EMBL" id="KAK7545312.1"/>
    </source>
</evidence>
<evidence type="ECO:0000256" key="2">
    <source>
        <dbReference type="ARBA" id="ARBA00009788"/>
    </source>
</evidence>
<name>A0ABR1MDC8_9PEZI</name>
<dbReference type="PANTHER" id="PTHR13218">
    <property type="entry name" value="TRANSCRIPTION INITIATION FACTOR TFIID SUBUNIT 11-RELATED"/>
    <property type="match status" value="1"/>
</dbReference>
<feature type="compositionally biased region" description="Polar residues" evidence="6">
    <location>
        <begin position="1"/>
        <end position="10"/>
    </location>
</feature>
<evidence type="ECO:0000256" key="5">
    <source>
        <dbReference type="ARBA" id="ARBA00023242"/>
    </source>
</evidence>
<keyword evidence="9" id="KW-1185">Reference proteome</keyword>
<dbReference type="Pfam" id="PF04719">
    <property type="entry name" value="TAFII28"/>
    <property type="match status" value="1"/>
</dbReference>
<dbReference type="Proteomes" id="UP001365128">
    <property type="component" value="Unassembled WGS sequence"/>
</dbReference>
<dbReference type="Gene3D" id="1.10.20.10">
    <property type="entry name" value="Histone, subunit A"/>
    <property type="match status" value="1"/>
</dbReference>
<dbReference type="InterPro" id="IPR009072">
    <property type="entry name" value="Histone-fold"/>
</dbReference>
<feature type="compositionally biased region" description="Acidic residues" evidence="6">
    <location>
        <begin position="106"/>
        <end position="117"/>
    </location>
</feature>
<organism evidence="8 9">
    <name type="scientific">Phyllosticta citricarpa</name>
    <dbReference type="NCBI Taxonomy" id="55181"/>
    <lineage>
        <taxon>Eukaryota</taxon>
        <taxon>Fungi</taxon>
        <taxon>Dikarya</taxon>
        <taxon>Ascomycota</taxon>
        <taxon>Pezizomycotina</taxon>
        <taxon>Dothideomycetes</taxon>
        <taxon>Dothideomycetes incertae sedis</taxon>
        <taxon>Botryosphaeriales</taxon>
        <taxon>Phyllostictaceae</taxon>
        <taxon>Phyllosticta</taxon>
    </lineage>
</organism>
<protein>
    <submittedName>
        <fullName evidence="8">HTAFII28-like protein conserved region-domain-containing protein</fullName>
    </submittedName>
</protein>
<dbReference type="CDD" id="cd08048">
    <property type="entry name" value="HFD_TAF11"/>
    <property type="match status" value="1"/>
</dbReference>
<dbReference type="EMBL" id="JBBPDW010000018">
    <property type="protein sequence ID" value="KAK7545312.1"/>
    <property type="molecule type" value="Genomic_DNA"/>
</dbReference>
<gene>
    <name evidence="8" type="ORF">IWX46DRAFT_115395</name>
</gene>
<proteinExistence type="inferred from homology"/>
<keyword evidence="3" id="KW-0805">Transcription regulation</keyword>